<gene>
    <name evidence="8" type="ordered locus">Dacet_1180</name>
</gene>
<keyword evidence="5" id="KW-0238">DNA-binding</keyword>
<dbReference type="SUPFAM" id="SSF46785">
    <property type="entry name" value="Winged helix' DNA-binding domain"/>
    <property type="match status" value="1"/>
</dbReference>
<reference evidence="8 9" key="1">
    <citation type="journal article" date="2010" name="Stand. Genomic Sci.">
        <title>Complete genome sequence of Denitrovibrio acetiphilus type strain (N2460).</title>
        <authorList>
            <person name="Kiss H."/>
            <person name="Lang E."/>
            <person name="Lapidus A."/>
            <person name="Copeland A."/>
            <person name="Nolan M."/>
            <person name="Glavina Del Rio T."/>
            <person name="Chen F."/>
            <person name="Lucas S."/>
            <person name="Tice H."/>
            <person name="Cheng J.F."/>
            <person name="Han C."/>
            <person name="Goodwin L."/>
            <person name="Pitluck S."/>
            <person name="Liolios K."/>
            <person name="Pati A."/>
            <person name="Ivanova N."/>
            <person name="Mavromatis K."/>
            <person name="Chen A."/>
            <person name="Palaniappan K."/>
            <person name="Land M."/>
            <person name="Hauser L."/>
            <person name="Chang Y.J."/>
            <person name="Jeffries C.D."/>
            <person name="Detter J.C."/>
            <person name="Brettin T."/>
            <person name="Spring S."/>
            <person name="Rohde M."/>
            <person name="Goker M."/>
            <person name="Woyke T."/>
            <person name="Bristow J."/>
            <person name="Eisen J.A."/>
            <person name="Markowitz V."/>
            <person name="Hugenholtz P."/>
            <person name="Kyrpides N.C."/>
            <person name="Klenk H.P."/>
        </authorList>
    </citation>
    <scope>NUCLEOTIDE SEQUENCE [LARGE SCALE GENOMIC DNA]</scope>
    <source>
        <strain evidence="9">DSM 12809 / NBRC 114555 / N2460</strain>
    </source>
</reference>
<proteinExistence type="inferred from homology"/>
<evidence type="ECO:0000256" key="5">
    <source>
        <dbReference type="ARBA" id="ARBA00023125"/>
    </source>
</evidence>
<comment type="similarity">
    <text evidence="1">Belongs to the Fur family.</text>
</comment>
<dbReference type="InterPro" id="IPR043135">
    <property type="entry name" value="Fur_C"/>
</dbReference>
<dbReference type="RefSeq" id="WP_013010474.1">
    <property type="nucleotide sequence ID" value="NC_013943.1"/>
</dbReference>
<dbReference type="PANTHER" id="PTHR33202">
    <property type="entry name" value="ZINC UPTAKE REGULATION PROTEIN"/>
    <property type="match status" value="1"/>
</dbReference>
<keyword evidence="4" id="KW-0805">Transcription regulation</keyword>
<dbReference type="KEGG" id="dap:Dacet_1180"/>
<dbReference type="InterPro" id="IPR036388">
    <property type="entry name" value="WH-like_DNA-bd_sf"/>
</dbReference>
<keyword evidence="6" id="KW-0804">Transcription</keyword>
<protein>
    <submittedName>
        <fullName evidence="8">Ferric uptake regulator, Fur family</fullName>
    </submittedName>
</protein>
<dbReference type="InParanoid" id="D4H7F3"/>
<accession>D4H7F3</accession>
<evidence type="ECO:0000256" key="3">
    <source>
        <dbReference type="ARBA" id="ARBA00022833"/>
    </source>
</evidence>
<keyword evidence="2" id="KW-0678">Repressor</keyword>
<keyword evidence="7" id="KW-0479">Metal-binding</keyword>
<dbReference type="PANTHER" id="PTHR33202:SF7">
    <property type="entry name" value="FERRIC UPTAKE REGULATION PROTEIN"/>
    <property type="match status" value="1"/>
</dbReference>
<evidence type="ECO:0000256" key="4">
    <source>
        <dbReference type="ARBA" id="ARBA00023015"/>
    </source>
</evidence>
<keyword evidence="9" id="KW-1185">Reference proteome</keyword>
<evidence type="ECO:0000256" key="2">
    <source>
        <dbReference type="ARBA" id="ARBA00022491"/>
    </source>
</evidence>
<dbReference type="Proteomes" id="UP000002012">
    <property type="component" value="Chromosome"/>
</dbReference>
<evidence type="ECO:0000313" key="8">
    <source>
        <dbReference type="EMBL" id="ADD67952.1"/>
    </source>
</evidence>
<dbReference type="GO" id="GO:1900376">
    <property type="term" value="P:regulation of secondary metabolite biosynthetic process"/>
    <property type="evidence" value="ECO:0007669"/>
    <property type="project" value="TreeGrafter"/>
</dbReference>
<dbReference type="HOGENOM" id="CLU_096072_4_2_0"/>
<dbReference type="CDD" id="cd07153">
    <property type="entry name" value="Fur_like"/>
    <property type="match status" value="1"/>
</dbReference>
<dbReference type="eggNOG" id="COG0735">
    <property type="taxonomic scope" value="Bacteria"/>
</dbReference>
<comment type="cofactor">
    <cofactor evidence="7">
        <name>Zn(2+)</name>
        <dbReference type="ChEBI" id="CHEBI:29105"/>
    </cofactor>
    <text evidence="7">Binds 1 zinc ion per subunit.</text>
</comment>
<dbReference type="Gene3D" id="1.10.10.10">
    <property type="entry name" value="Winged helix-like DNA-binding domain superfamily/Winged helix DNA-binding domain"/>
    <property type="match status" value="1"/>
</dbReference>
<dbReference type="PaxDb" id="522772-Dacet_1180"/>
<evidence type="ECO:0000256" key="7">
    <source>
        <dbReference type="PIRSR" id="PIRSR602481-1"/>
    </source>
</evidence>
<dbReference type="AlphaFoldDB" id="D4H7F3"/>
<dbReference type="GO" id="GO:0045892">
    <property type="term" value="P:negative regulation of DNA-templated transcription"/>
    <property type="evidence" value="ECO:0007669"/>
    <property type="project" value="TreeGrafter"/>
</dbReference>
<dbReference type="InterPro" id="IPR002481">
    <property type="entry name" value="FUR"/>
</dbReference>
<organism evidence="8 9">
    <name type="scientific">Denitrovibrio acetiphilus (strain DSM 12809 / NBRC 114555 / N2460)</name>
    <dbReference type="NCBI Taxonomy" id="522772"/>
    <lineage>
        <taxon>Bacteria</taxon>
        <taxon>Pseudomonadati</taxon>
        <taxon>Deferribacterota</taxon>
        <taxon>Deferribacteres</taxon>
        <taxon>Deferribacterales</taxon>
        <taxon>Geovibrionaceae</taxon>
        <taxon>Denitrovibrio</taxon>
    </lineage>
</organism>
<dbReference type="OrthoDB" id="8659436at2"/>
<feature type="binding site" evidence="7">
    <location>
        <position position="96"/>
    </location>
    <ligand>
        <name>Zn(2+)</name>
        <dbReference type="ChEBI" id="CHEBI:29105"/>
    </ligand>
</feature>
<dbReference type="GO" id="GO:0000976">
    <property type="term" value="F:transcription cis-regulatory region binding"/>
    <property type="evidence" value="ECO:0007669"/>
    <property type="project" value="TreeGrafter"/>
</dbReference>
<dbReference type="STRING" id="522772.Dacet_1180"/>
<evidence type="ECO:0000256" key="1">
    <source>
        <dbReference type="ARBA" id="ARBA00007957"/>
    </source>
</evidence>
<dbReference type="GO" id="GO:0008270">
    <property type="term" value="F:zinc ion binding"/>
    <property type="evidence" value="ECO:0007669"/>
    <property type="project" value="TreeGrafter"/>
</dbReference>
<dbReference type="InterPro" id="IPR036390">
    <property type="entry name" value="WH_DNA-bd_sf"/>
</dbReference>
<feature type="binding site" evidence="7">
    <location>
        <position position="135"/>
    </location>
    <ligand>
        <name>Zn(2+)</name>
        <dbReference type="ChEBI" id="CHEBI:29105"/>
    </ligand>
</feature>
<dbReference type="Pfam" id="PF01475">
    <property type="entry name" value="FUR"/>
    <property type="match status" value="1"/>
</dbReference>
<feature type="binding site" evidence="7">
    <location>
        <position position="132"/>
    </location>
    <ligand>
        <name>Zn(2+)</name>
        <dbReference type="ChEBI" id="CHEBI:29105"/>
    </ligand>
</feature>
<name>D4H7F3_DENA2</name>
<feature type="binding site" evidence="7">
    <location>
        <position position="93"/>
    </location>
    <ligand>
        <name>Zn(2+)</name>
        <dbReference type="ChEBI" id="CHEBI:29105"/>
    </ligand>
</feature>
<evidence type="ECO:0000313" key="9">
    <source>
        <dbReference type="Proteomes" id="UP000002012"/>
    </source>
</evidence>
<dbReference type="Gene3D" id="3.30.1490.190">
    <property type="match status" value="1"/>
</dbReference>
<keyword evidence="3 7" id="KW-0862">Zinc</keyword>
<dbReference type="GO" id="GO:0003700">
    <property type="term" value="F:DNA-binding transcription factor activity"/>
    <property type="evidence" value="ECO:0007669"/>
    <property type="project" value="InterPro"/>
</dbReference>
<evidence type="ECO:0000256" key="6">
    <source>
        <dbReference type="ARBA" id="ARBA00023163"/>
    </source>
</evidence>
<sequence>MTNIDNIDDKLREKGLRATAQRLMICREIDKAGHIEIESLYESLKKQIPSLSIATIYKNMHSLAEKEIITEVNVSGKKTMYELNIDPHIHLVCSECGNIEDIPFDTIKLVSNIKELSDRKISECKLTTVGICSKCLG</sequence>
<dbReference type="EMBL" id="CP001968">
    <property type="protein sequence ID" value="ADD67952.1"/>
    <property type="molecule type" value="Genomic_DNA"/>
</dbReference>